<reference evidence="2 3" key="1">
    <citation type="journal article" date="2019" name="Environ. Microbiol.">
        <title>At the nexus of three kingdoms: the genome of the mycorrhizal fungus Gigaspora margarita provides insights into plant, endobacterial and fungal interactions.</title>
        <authorList>
            <person name="Venice F."/>
            <person name="Ghignone S."/>
            <person name="Salvioli di Fossalunga A."/>
            <person name="Amselem J."/>
            <person name="Novero M."/>
            <person name="Xianan X."/>
            <person name="Sedzielewska Toro K."/>
            <person name="Morin E."/>
            <person name="Lipzen A."/>
            <person name="Grigoriev I.V."/>
            <person name="Henrissat B."/>
            <person name="Martin F.M."/>
            <person name="Bonfante P."/>
        </authorList>
    </citation>
    <scope>NUCLEOTIDE SEQUENCE [LARGE SCALE GENOMIC DNA]</scope>
    <source>
        <strain evidence="2 3">BEG34</strain>
    </source>
</reference>
<keyword evidence="1" id="KW-1133">Transmembrane helix</keyword>
<dbReference type="EMBL" id="WTPW01001614">
    <property type="protein sequence ID" value="KAF0425708.1"/>
    <property type="molecule type" value="Genomic_DNA"/>
</dbReference>
<dbReference type="Proteomes" id="UP000439903">
    <property type="component" value="Unassembled WGS sequence"/>
</dbReference>
<feature type="transmembrane region" description="Helical" evidence="1">
    <location>
        <begin position="171"/>
        <end position="193"/>
    </location>
</feature>
<name>A0A8H4A667_GIGMA</name>
<organism evidence="2 3">
    <name type="scientific">Gigaspora margarita</name>
    <dbReference type="NCBI Taxonomy" id="4874"/>
    <lineage>
        <taxon>Eukaryota</taxon>
        <taxon>Fungi</taxon>
        <taxon>Fungi incertae sedis</taxon>
        <taxon>Mucoromycota</taxon>
        <taxon>Glomeromycotina</taxon>
        <taxon>Glomeromycetes</taxon>
        <taxon>Diversisporales</taxon>
        <taxon>Gigasporaceae</taxon>
        <taxon>Gigaspora</taxon>
    </lineage>
</organism>
<keyword evidence="3" id="KW-1185">Reference proteome</keyword>
<gene>
    <name evidence="2" type="ORF">F8M41_006283</name>
</gene>
<evidence type="ECO:0000313" key="2">
    <source>
        <dbReference type="EMBL" id="KAF0425708.1"/>
    </source>
</evidence>
<dbReference type="OrthoDB" id="2417981at2759"/>
<sequence length="243" mass="26531">MKSFSKVTITILILIFLLCQFVISFPVFQKKVITIQLTDDVDTVILTKQKQNDVKVNEEYNEINEESLDVHMNTVELPNIEMTEIQFPEVQFSEVKVPEVKFPEVKFPDLGPIFEKIREFFEAIIKFITDNYIIVIIAIGIIVIAFLAPHLVIGFIYLLGFGAIGIIKGSFVAIGQSIGALGTCGAGILQLIGFGAGGIIKGSLVAICQSTGAIGAAGLQCLPVVIMVFGFTALIIYITVNKN</sequence>
<protein>
    <submittedName>
        <fullName evidence="2">Uncharacterized protein</fullName>
    </submittedName>
</protein>
<accession>A0A8H4A667</accession>
<evidence type="ECO:0000256" key="1">
    <source>
        <dbReference type="SAM" id="Phobius"/>
    </source>
</evidence>
<comment type="caution">
    <text evidence="2">The sequence shown here is derived from an EMBL/GenBank/DDBJ whole genome shotgun (WGS) entry which is preliminary data.</text>
</comment>
<proteinExistence type="predicted"/>
<feature type="transmembrane region" description="Helical" evidence="1">
    <location>
        <begin position="132"/>
        <end position="159"/>
    </location>
</feature>
<feature type="transmembrane region" description="Helical" evidence="1">
    <location>
        <begin position="213"/>
        <end position="240"/>
    </location>
</feature>
<keyword evidence="1" id="KW-0812">Transmembrane</keyword>
<dbReference type="AlphaFoldDB" id="A0A8H4A667"/>
<keyword evidence="1" id="KW-0472">Membrane</keyword>
<evidence type="ECO:0000313" key="3">
    <source>
        <dbReference type="Proteomes" id="UP000439903"/>
    </source>
</evidence>